<protein>
    <submittedName>
        <fullName evidence="1">Uncharacterized protein</fullName>
    </submittedName>
</protein>
<sequence>MFFVVDRDDPLHAYMLSVYYVLPDHGSDVWTLMHRFSKLLELFGQSATSSSAVVVRSRARQLRVVAMHPQWNRVILFDKSRRELVCYDMDRSDASVLCTVAEASDCSSFFPYVPC</sequence>
<comment type="caution">
    <text evidence="1">The sequence shown here is derived from an EMBL/GenBank/DDBJ whole genome shotgun (WGS) entry which is preliminary data.</text>
</comment>
<keyword evidence="2" id="KW-1185">Reference proteome</keyword>
<proteinExistence type="predicted"/>
<gene>
    <name evidence="1" type="primary">ga08294</name>
    <name evidence="1" type="ORF">PR202_ga08294</name>
</gene>
<dbReference type="EMBL" id="BQKI01000004">
    <property type="protein sequence ID" value="GJM91876.1"/>
    <property type="molecule type" value="Genomic_DNA"/>
</dbReference>
<organism evidence="1 2">
    <name type="scientific">Eleusine coracana subsp. coracana</name>
    <dbReference type="NCBI Taxonomy" id="191504"/>
    <lineage>
        <taxon>Eukaryota</taxon>
        <taxon>Viridiplantae</taxon>
        <taxon>Streptophyta</taxon>
        <taxon>Embryophyta</taxon>
        <taxon>Tracheophyta</taxon>
        <taxon>Spermatophyta</taxon>
        <taxon>Magnoliopsida</taxon>
        <taxon>Liliopsida</taxon>
        <taxon>Poales</taxon>
        <taxon>Poaceae</taxon>
        <taxon>PACMAD clade</taxon>
        <taxon>Chloridoideae</taxon>
        <taxon>Cynodonteae</taxon>
        <taxon>Eleusininae</taxon>
        <taxon>Eleusine</taxon>
    </lineage>
</organism>
<name>A0AAV5BZN6_ELECO</name>
<accession>A0AAV5BZN6</accession>
<dbReference type="AlphaFoldDB" id="A0AAV5BZN6"/>
<evidence type="ECO:0000313" key="2">
    <source>
        <dbReference type="Proteomes" id="UP001054889"/>
    </source>
</evidence>
<reference evidence="1" key="2">
    <citation type="submission" date="2021-12" db="EMBL/GenBank/DDBJ databases">
        <title>Resequencing data analysis of finger millet.</title>
        <authorList>
            <person name="Hatakeyama M."/>
            <person name="Aluri S."/>
            <person name="Balachadran M.T."/>
            <person name="Sivarajan S.R."/>
            <person name="Poveda L."/>
            <person name="Shimizu-Inatsugi R."/>
            <person name="Schlapbach R."/>
            <person name="Sreeman S.M."/>
            <person name="Shimizu K.K."/>
        </authorList>
    </citation>
    <scope>NUCLEOTIDE SEQUENCE</scope>
</reference>
<evidence type="ECO:0000313" key="1">
    <source>
        <dbReference type="EMBL" id="GJM91876.1"/>
    </source>
</evidence>
<dbReference type="Proteomes" id="UP001054889">
    <property type="component" value="Unassembled WGS sequence"/>
</dbReference>
<reference evidence="1" key="1">
    <citation type="journal article" date="2018" name="DNA Res.">
        <title>Multiple hybrid de novo genome assembly of finger millet, an orphan allotetraploid crop.</title>
        <authorList>
            <person name="Hatakeyama M."/>
            <person name="Aluri S."/>
            <person name="Balachadran M.T."/>
            <person name="Sivarajan S.R."/>
            <person name="Patrignani A."/>
            <person name="Gruter S."/>
            <person name="Poveda L."/>
            <person name="Shimizu-Inatsugi R."/>
            <person name="Baeten J."/>
            <person name="Francoijs K.J."/>
            <person name="Nataraja K.N."/>
            <person name="Reddy Y.A.N."/>
            <person name="Phadnis S."/>
            <person name="Ravikumar R.L."/>
            <person name="Schlapbach R."/>
            <person name="Sreeman S.M."/>
            <person name="Shimizu K.K."/>
        </authorList>
    </citation>
    <scope>NUCLEOTIDE SEQUENCE</scope>
</reference>